<dbReference type="OrthoDB" id="337038at2759"/>
<feature type="signal peptide" evidence="1">
    <location>
        <begin position="1"/>
        <end position="24"/>
    </location>
</feature>
<protein>
    <submittedName>
        <fullName evidence="3">Golgi-associated plant pathogenesis-related protein 1</fullName>
    </submittedName>
</protein>
<dbReference type="PRINTS" id="PR00837">
    <property type="entry name" value="V5TPXLIKE"/>
</dbReference>
<accession>A0A226DN96</accession>
<dbReference type="InterPro" id="IPR001283">
    <property type="entry name" value="CRISP-related"/>
</dbReference>
<evidence type="ECO:0000256" key="1">
    <source>
        <dbReference type="SAM" id="SignalP"/>
    </source>
</evidence>
<dbReference type="SUPFAM" id="SSF55797">
    <property type="entry name" value="PR-1-like"/>
    <property type="match status" value="1"/>
</dbReference>
<keyword evidence="4" id="KW-1185">Reference proteome</keyword>
<proteinExistence type="predicted"/>
<comment type="caution">
    <text evidence="3">The sequence shown here is derived from an EMBL/GenBank/DDBJ whole genome shotgun (WGS) entry which is preliminary data.</text>
</comment>
<evidence type="ECO:0000313" key="4">
    <source>
        <dbReference type="Proteomes" id="UP000198287"/>
    </source>
</evidence>
<gene>
    <name evidence="3" type="ORF">Fcan01_18629</name>
</gene>
<evidence type="ECO:0000259" key="2">
    <source>
        <dbReference type="SMART" id="SM00198"/>
    </source>
</evidence>
<sequence length="186" mass="20585">MNLRPSTIFIPLLCIFTFLVLISAGRITANPPTVAVGDTGYYLKVYNVINNFRSKHVSPSLKWNRTLNDIAETLALQMARDVSEPDPEDMEGVNYFGIKGGRPSANLVVQRWYNESASYDYTHPHYDTSCLNFTQLVWKSSTGVGIGAATVGNFSVVIAKFVPSGNLHGKFRQNVIPPRLSVPMMA</sequence>
<dbReference type="SMART" id="SM00198">
    <property type="entry name" value="SCP"/>
    <property type="match status" value="1"/>
</dbReference>
<dbReference type="PANTHER" id="PTHR10334">
    <property type="entry name" value="CYSTEINE-RICH SECRETORY PROTEIN-RELATED"/>
    <property type="match status" value="1"/>
</dbReference>
<dbReference type="InterPro" id="IPR014044">
    <property type="entry name" value="CAP_dom"/>
</dbReference>
<dbReference type="OMA" id="NYGENIC"/>
<dbReference type="AlphaFoldDB" id="A0A226DN96"/>
<reference evidence="3 4" key="1">
    <citation type="submission" date="2015-12" db="EMBL/GenBank/DDBJ databases">
        <title>The genome of Folsomia candida.</title>
        <authorList>
            <person name="Faddeeva A."/>
            <person name="Derks M.F."/>
            <person name="Anvar Y."/>
            <person name="Smit S."/>
            <person name="Van Straalen N."/>
            <person name="Roelofs D."/>
        </authorList>
    </citation>
    <scope>NUCLEOTIDE SEQUENCE [LARGE SCALE GENOMIC DNA]</scope>
    <source>
        <strain evidence="3 4">VU population</strain>
        <tissue evidence="3">Whole body</tissue>
    </source>
</reference>
<feature type="domain" description="SCP" evidence="2">
    <location>
        <begin position="40"/>
        <end position="169"/>
    </location>
</feature>
<dbReference type="Gene3D" id="3.40.33.10">
    <property type="entry name" value="CAP"/>
    <property type="match status" value="1"/>
</dbReference>
<dbReference type="EMBL" id="LNIX01000015">
    <property type="protein sequence ID" value="OXA46570.1"/>
    <property type="molecule type" value="Genomic_DNA"/>
</dbReference>
<feature type="chain" id="PRO_5011991082" evidence="1">
    <location>
        <begin position="25"/>
        <end position="186"/>
    </location>
</feature>
<dbReference type="InterPro" id="IPR035940">
    <property type="entry name" value="CAP_sf"/>
</dbReference>
<dbReference type="STRING" id="158441.A0A226DN96"/>
<keyword evidence="1" id="KW-0732">Signal</keyword>
<dbReference type="Proteomes" id="UP000198287">
    <property type="component" value="Unassembled WGS sequence"/>
</dbReference>
<organism evidence="3 4">
    <name type="scientific">Folsomia candida</name>
    <name type="common">Springtail</name>
    <dbReference type="NCBI Taxonomy" id="158441"/>
    <lineage>
        <taxon>Eukaryota</taxon>
        <taxon>Metazoa</taxon>
        <taxon>Ecdysozoa</taxon>
        <taxon>Arthropoda</taxon>
        <taxon>Hexapoda</taxon>
        <taxon>Collembola</taxon>
        <taxon>Entomobryomorpha</taxon>
        <taxon>Isotomoidea</taxon>
        <taxon>Isotomidae</taxon>
        <taxon>Proisotominae</taxon>
        <taxon>Folsomia</taxon>
    </lineage>
</organism>
<dbReference type="Pfam" id="PF00188">
    <property type="entry name" value="CAP"/>
    <property type="match status" value="1"/>
</dbReference>
<evidence type="ECO:0000313" key="3">
    <source>
        <dbReference type="EMBL" id="OXA46570.1"/>
    </source>
</evidence>
<name>A0A226DN96_FOLCA</name>